<dbReference type="RefSeq" id="YP_010654377.1">
    <property type="nucleotide sequence ID" value="NC_070810.1"/>
</dbReference>
<name>A0A5P8DAZ9_9CAUD</name>
<gene>
    <name evidence="1" type="primary">55</name>
    <name evidence="1" type="ORF">DOBBYSSOCK_SEA_55</name>
</gene>
<accession>A0A5P8DAZ9</accession>
<protein>
    <submittedName>
        <fullName evidence="1">Uncharacterized protein</fullName>
    </submittedName>
</protein>
<evidence type="ECO:0000313" key="2">
    <source>
        <dbReference type="Proteomes" id="UP000326635"/>
    </source>
</evidence>
<dbReference type="Proteomes" id="UP000326635">
    <property type="component" value="Segment"/>
</dbReference>
<dbReference type="KEGG" id="vg:77930224"/>
<keyword evidence="2" id="KW-1185">Reference proteome</keyword>
<organism evidence="1 2">
    <name type="scientific">Gordonia phage DobbysSock</name>
    <dbReference type="NCBI Taxonomy" id="2652880"/>
    <lineage>
        <taxon>Viruses</taxon>
        <taxon>Duplodnaviria</taxon>
        <taxon>Heunggongvirae</taxon>
        <taxon>Uroviricota</taxon>
        <taxon>Caudoviricetes</taxon>
        <taxon>Beenievirus</taxon>
        <taxon>Beenievirus dobbyssock</taxon>
    </lineage>
</organism>
<reference evidence="1 2" key="1">
    <citation type="submission" date="2019-09" db="EMBL/GenBank/DDBJ databases">
        <authorList>
            <person name="Emmett G."/>
            <person name="DeLuca S.W."/>
            <person name="Gurney S.M.R."/>
            <person name="Garlena R.A."/>
            <person name="Russell D.A."/>
            <person name="Pope W.H."/>
            <person name="Jacobs-Sera D."/>
            <person name="Hatfull G.F."/>
        </authorList>
    </citation>
    <scope>NUCLEOTIDE SEQUENCE [LARGE SCALE GENOMIC DNA]</scope>
</reference>
<sequence length="130" mass="14474">MTTPNLEQIIAEHQNAPLYWVSGYQAQCSCGWSGPKRTDYTHRFSTEREHAAHVAAAIRDSGLTVIALPEGEADDDGQVWFDDFDIRVDTTGRREDIHLYVNGEPRSPDATRRHASALLAAAQVAERNNP</sequence>
<evidence type="ECO:0000313" key="1">
    <source>
        <dbReference type="EMBL" id="QFP96176.1"/>
    </source>
</evidence>
<dbReference type="GeneID" id="77930224"/>
<proteinExistence type="predicted"/>
<dbReference type="EMBL" id="MN428048">
    <property type="protein sequence ID" value="QFP96176.1"/>
    <property type="molecule type" value="Genomic_DNA"/>
</dbReference>